<evidence type="ECO:0000313" key="2">
    <source>
        <dbReference type="EMBL" id="MTH46954.1"/>
    </source>
</evidence>
<keyword evidence="3" id="KW-1185">Reference proteome</keyword>
<reference evidence="2 3" key="1">
    <citation type="submission" date="2019-11" db="EMBL/GenBank/DDBJ databases">
        <title>Escherichia alba sp. nov. isolated from the gut of plastic-eating superworms Zophobas atratus.</title>
        <authorList>
            <person name="Yang Y."/>
        </authorList>
    </citation>
    <scope>NUCLEOTIDE SEQUENCE [LARGE SCALE GENOMIC DNA]</scope>
    <source>
        <strain evidence="3">BIT-B35</strain>
    </source>
</reference>
<evidence type="ECO:0000313" key="3">
    <source>
        <dbReference type="Proteomes" id="UP000477739"/>
    </source>
</evidence>
<comment type="caution">
    <text evidence="2">The sequence shown here is derived from an EMBL/GenBank/DDBJ whole genome shotgun (WGS) entry which is preliminary data.</text>
</comment>
<sequence>MTEPLNQPAYRHGFIHRHSEPAEQPQSTRLLAIERGQAGHTYWPTEKRSVNVDEGHRLRCLPPRSAKKGASAE</sequence>
<accession>A0A6L6ILX2</accession>
<evidence type="ECO:0000256" key="1">
    <source>
        <dbReference type="SAM" id="MobiDB-lite"/>
    </source>
</evidence>
<feature type="region of interest" description="Disordered" evidence="1">
    <location>
        <begin position="1"/>
        <end position="26"/>
    </location>
</feature>
<dbReference type="RefSeq" id="WP_155108569.1">
    <property type="nucleotide sequence ID" value="NZ_WMJZ01000015.1"/>
</dbReference>
<feature type="region of interest" description="Disordered" evidence="1">
    <location>
        <begin position="54"/>
        <end position="73"/>
    </location>
</feature>
<name>A0A6L6ILX2_9ENTR</name>
<proteinExistence type="predicted"/>
<dbReference type="AlphaFoldDB" id="A0A6L6ILX2"/>
<protein>
    <submittedName>
        <fullName evidence="2">Uncharacterized protein</fullName>
    </submittedName>
</protein>
<dbReference type="Proteomes" id="UP000477739">
    <property type="component" value="Unassembled WGS sequence"/>
</dbReference>
<gene>
    <name evidence="2" type="ORF">GJV78_11955</name>
</gene>
<organism evidence="2 3">
    <name type="scientific">Intestinirhabdus alba</name>
    <dbReference type="NCBI Taxonomy" id="2899544"/>
    <lineage>
        <taxon>Bacteria</taxon>
        <taxon>Pseudomonadati</taxon>
        <taxon>Pseudomonadota</taxon>
        <taxon>Gammaproteobacteria</taxon>
        <taxon>Enterobacterales</taxon>
        <taxon>Enterobacteriaceae</taxon>
        <taxon>Intestinirhabdus</taxon>
    </lineage>
</organism>
<dbReference type="EMBL" id="WMJZ01000015">
    <property type="protein sequence ID" value="MTH46954.1"/>
    <property type="molecule type" value="Genomic_DNA"/>
</dbReference>